<evidence type="ECO:0000313" key="6">
    <source>
        <dbReference type="Proteomes" id="UP000295578"/>
    </source>
</evidence>
<dbReference type="SUPFAM" id="SSF53474">
    <property type="entry name" value="alpha/beta-Hydrolases"/>
    <property type="match status" value="1"/>
</dbReference>
<dbReference type="Pfam" id="PF03403">
    <property type="entry name" value="PAF-AH_p_II"/>
    <property type="match status" value="1"/>
</dbReference>
<organism evidence="5 6">
    <name type="scientific">Actinomadura darangshiensis</name>
    <dbReference type="NCBI Taxonomy" id="705336"/>
    <lineage>
        <taxon>Bacteria</taxon>
        <taxon>Bacillati</taxon>
        <taxon>Actinomycetota</taxon>
        <taxon>Actinomycetes</taxon>
        <taxon>Streptosporangiales</taxon>
        <taxon>Thermomonosporaceae</taxon>
        <taxon>Actinomadura</taxon>
    </lineage>
</organism>
<feature type="chain" id="PRO_5020890178" evidence="4">
    <location>
        <begin position="29"/>
        <end position="418"/>
    </location>
</feature>
<dbReference type="AlphaFoldDB" id="A0A4R5BJ80"/>
<dbReference type="PROSITE" id="PS51257">
    <property type="entry name" value="PROKAR_LIPOPROTEIN"/>
    <property type="match status" value="1"/>
</dbReference>
<evidence type="ECO:0000256" key="3">
    <source>
        <dbReference type="ARBA" id="ARBA00023098"/>
    </source>
</evidence>
<keyword evidence="1" id="KW-0378">Hydrolase</keyword>
<dbReference type="GO" id="GO:0016042">
    <property type="term" value="P:lipid catabolic process"/>
    <property type="evidence" value="ECO:0007669"/>
    <property type="project" value="UniProtKB-KW"/>
</dbReference>
<keyword evidence="4" id="KW-0732">Signal</keyword>
<dbReference type="GO" id="GO:0003847">
    <property type="term" value="F:1-alkyl-2-acetylglycerophosphocholine esterase activity"/>
    <property type="evidence" value="ECO:0007669"/>
    <property type="project" value="TreeGrafter"/>
</dbReference>
<keyword evidence="6" id="KW-1185">Reference proteome</keyword>
<evidence type="ECO:0000256" key="2">
    <source>
        <dbReference type="ARBA" id="ARBA00022963"/>
    </source>
</evidence>
<dbReference type="EMBL" id="SMKY01000050">
    <property type="protein sequence ID" value="TDD83822.1"/>
    <property type="molecule type" value="Genomic_DNA"/>
</dbReference>
<protein>
    <submittedName>
        <fullName evidence="5">Esterase</fullName>
    </submittedName>
</protein>
<dbReference type="OrthoDB" id="569821at2"/>
<proteinExistence type="predicted"/>
<name>A0A4R5BJ80_9ACTN</name>
<dbReference type="PANTHER" id="PTHR10272:SF0">
    <property type="entry name" value="PLATELET-ACTIVATING FACTOR ACETYLHYDROLASE"/>
    <property type="match status" value="1"/>
</dbReference>
<dbReference type="InterPro" id="IPR029058">
    <property type="entry name" value="AB_hydrolase_fold"/>
</dbReference>
<dbReference type="Proteomes" id="UP000295578">
    <property type="component" value="Unassembled WGS sequence"/>
</dbReference>
<comment type="caution">
    <text evidence="5">The sequence shown here is derived from an EMBL/GenBank/DDBJ whole genome shotgun (WGS) entry which is preliminary data.</text>
</comment>
<sequence>MLRFRRSSLPVLLLAATAAGGCATTSVAREVSGGRPAAGQVSLPRPTGPFKVGTTSLHLVDQSRRDPWTPSRARELMVSVWYPASAPGKEDVPHMTAKAAAHFGSEQGAATLNLGMPPGRADWGAVRTHATADAPVARKAGRLPVVLYSSGLADPRTWNTTLVEDLASRGYAVITVDHTGEASEVEFPGGRLVTGRLAEGTPPTSPAEVTALLKKAMAARVADARFVLDRLPGIGRGRFGGALDAGRVGMVGQSAGGFTAAQTMHDDRRVRAGVNMDGQMDYTGGKPDGSELSTVARDGLDRPLLLMGTESEGSGDHTEQPSWDAFWRNTRGWKGDVTLAGSRHATYTDAEALLPPLAEQGIAPKGGLTGAVGTVRPARAIAAERAYVTSFFDRWLRGRDDHLLDGPSSRFPEMRFTA</sequence>
<reference evidence="5 6" key="1">
    <citation type="submission" date="2019-03" db="EMBL/GenBank/DDBJ databases">
        <title>Draft genome sequences of novel Actinobacteria.</title>
        <authorList>
            <person name="Sahin N."/>
            <person name="Ay H."/>
            <person name="Saygin H."/>
        </authorList>
    </citation>
    <scope>NUCLEOTIDE SEQUENCE [LARGE SCALE GENOMIC DNA]</scope>
    <source>
        <strain evidence="5 6">DSM 45941</strain>
    </source>
</reference>
<keyword evidence="2" id="KW-0442">Lipid degradation</keyword>
<accession>A0A4R5BJ80</accession>
<dbReference type="PANTHER" id="PTHR10272">
    <property type="entry name" value="PLATELET-ACTIVATING FACTOR ACETYLHYDROLASE"/>
    <property type="match status" value="1"/>
</dbReference>
<gene>
    <name evidence="5" type="ORF">E1293_14045</name>
</gene>
<feature type="signal peptide" evidence="4">
    <location>
        <begin position="1"/>
        <end position="28"/>
    </location>
</feature>
<dbReference type="Gene3D" id="3.40.50.1820">
    <property type="entry name" value="alpha/beta hydrolase"/>
    <property type="match status" value="1"/>
</dbReference>
<evidence type="ECO:0000256" key="1">
    <source>
        <dbReference type="ARBA" id="ARBA00022801"/>
    </source>
</evidence>
<keyword evidence="3" id="KW-0443">Lipid metabolism</keyword>
<evidence type="ECO:0000256" key="4">
    <source>
        <dbReference type="SAM" id="SignalP"/>
    </source>
</evidence>
<evidence type="ECO:0000313" key="5">
    <source>
        <dbReference type="EMBL" id="TDD83822.1"/>
    </source>
</evidence>